<dbReference type="Pfam" id="PF04325">
    <property type="entry name" value="DUF465"/>
    <property type="match status" value="1"/>
</dbReference>
<sequence>MTREEIIEKLLKEDKDFAYHYEKHRDLDKEIAKLEKHHPMTHELEMEIEKLKKEKLYHKDMMEKKIAEFQKNLQSKA</sequence>
<dbReference type="InterPro" id="IPR007420">
    <property type="entry name" value="DUF465"/>
</dbReference>
<proteinExistence type="predicted"/>
<dbReference type="RefSeq" id="WP_079653306.1">
    <property type="nucleotide sequence ID" value="NZ_LT670846.1"/>
</dbReference>
<accession>A0A1M6Q6D8</accession>
<dbReference type="Proteomes" id="UP000189810">
    <property type="component" value="Chromosome I"/>
</dbReference>
<evidence type="ECO:0008006" key="3">
    <source>
        <dbReference type="Google" id="ProtNLM"/>
    </source>
</evidence>
<name>A0A1M6Q6D8_9AQUI</name>
<reference evidence="1 2" key="1">
    <citation type="submission" date="2016-11" db="EMBL/GenBank/DDBJ databases">
        <authorList>
            <person name="Jaros S."/>
            <person name="Januszkiewicz K."/>
            <person name="Wedrychowicz H."/>
        </authorList>
    </citation>
    <scope>NUCLEOTIDE SEQUENCE [LARGE SCALE GENOMIC DNA]</scope>
    <source>
        <strain evidence="1 2">DSM 19557</strain>
    </source>
</reference>
<evidence type="ECO:0000313" key="2">
    <source>
        <dbReference type="Proteomes" id="UP000189810"/>
    </source>
</evidence>
<protein>
    <recommendedName>
        <fullName evidence="3">DUF465 domain-containing protein</fullName>
    </recommendedName>
</protein>
<dbReference type="EMBL" id="LT670846">
    <property type="protein sequence ID" value="SHK15781.1"/>
    <property type="molecule type" value="Genomic_DNA"/>
</dbReference>
<dbReference type="InterPro" id="IPR038444">
    <property type="entry name" value="DUF465_sf"/>
</dbReference>
<dbReference type="Gene3D" id="6.10.280.50">
    <property type="match status" value="1"/>
</dbReference>
<organism evidence="1 2">
    <name type="scientific">Thermocrinis minervae</name>
    <dbReference type="NCBI Taxonomy" id="381751"/>
    <lineage>
        <taxon>Bacteria</taxon>
        <taxon>Pseudomonadati</taxon>
        <taxon>Aquificota</taxon>
        <taxon>Aquificia</taxon>
        <taxon>Aquificales</taxon>
        <taxon>Aquificaceae</taxon>
        <taxon>Thermocrinis</taxon>
    </lineage>
</organism>
<keyword evidence="2" id="KW-1185">Reference proteome</keyword>
<evidence type="ECO:0000313" key="1">
    <source>
        <dbReference type="EMBL" id="SHK15781.1"/>
    </source>
</evidence>
<gene>
    <name evidence="1" type="ORF">SAMN05444391_0096</name>
</gene>
<dbReference type="AlphaFoldDB" id="A0A1M6Q6D8"/>